<dbReference type="InterPro" id="IPR003439">
    <property type="entry name" value="ABC_transporter-like_ATP-bd"/>
</dbReference>
<dbReference type="Pfam" id="PF00005">
    <property type="entry name" value="ABC_tran"/>
    <property type="match status" value="1"/>
</dbReference>
<dbReference type="PROSITE" id="PS50893">
    <property type="entry name" value="ABC_TRANSPORTER_2"/>
    <property type="match status" value="1"/>
</dbReference>
<gene>
    <name evidence="5" type="ORF">K8P03_01760</name>
</gene>
<sequence length="265" mass="29800">MKLEVKNAKFFYKNDEILFKDLSFNLESGEILAIMGPNGVGKTSLIRAICGFEKFKEGGAFLDGKNIESFDKKGFWNKISYIPQKREATFAYTGLDMVVFGLASKIGPFGNPSEKDYDLAKNLMDDLGIGNLHNKLCSKISGGELQMLIIARALIKNPSLLILDEAESGLDFKNQLKIINLLKDLAKKRGITIVFNTHYPNYALKIADKVLILREKGDYFYGSRDIINEENIKKAFGVDALIRNIDTDQGKEKILIPYRLSENIN</sequence>
<protein>
    <submittedName>
        <fullName evidence="5">ABC transporter ATP-binding protein</fullName>
    </submittedName>
</protein>
<dbReference type="RefSeq" id="WP_223417868.1">
    <property type="nucleotide sequence ID" value="NZ_JAIPME010000002.1"/>
</dbReference>
<evidence type="ECO:0000256" key="1">
    <source>
        <dbReference type="ARBA" id="ARBA00022448"/>
    </source>
</evidence>
<accession>A0ABS7SWZ6</accession>
<dbReference type="InterPro" id="IPR050153">
    <property type="entry name" value="Metal_Ion_Import_ABC"/>
</dbReference>
<dbReference type="Gene3D" id="3.40.50.300">
    <property type="entry name" value="P-loop containing nucleotide triphosphate hydrolases"/>
    <property type="match status" value="1"/>
</dbReference>
<proteinExistence type="predicted"/>
<dbReference type="PROSITE" id="PS00211">
    <property type="entry name" value="ABC_TRANSPORTER_1"/>
    <property type="match status" value="1"/>
</dbReference>
<organism evidence="5 6">
    <name type="scientific">Anaerococcus murdochii</name>
    <dbReference type="NCBI Taxonomy" id="411577"/>
    <lineage>
        <taxon>Bacteria</taxon>
        <taxon>Bacillati</taxon>
        <taxon>Bacillota</taxon>
        <taxon>Tissierellia</taxon>
        <taxon>Tissierellales</taxon>
        <taxon>Peptoniphilaceae</taxon>
        <taxon>Anaerococcus</taxon>
    </lineage>
</organism>
<dbReference type="GO" id="GO:0005524">
    <property type="term" value="F:ATP binding"/>
    <property type="evidence" value="ECO:0007669"/>
    <property type="project" value="UniProtKB-KW"/>
</dbReference>
<dbReference type="InterPro" id="IPR003593">
    <property type="entry name" value="AAA+_ATPase"/>
</dbReference>
<evidence type="ECO:0000313" key="5">
    <source>
        <dbReference type="EMBL" id="MBZ2386031.1"/>
    </source>
</evidence>
<evidence type="ECO:0000259" key="4">
    <source>
        <dbReference type="PROSITE" id="PS50893"/>
    </source>
</evidence>
<evidence type="ECO:0000256" key="3">
    <source>
        <dbReference type="ARBA" id="ARBA00022840"/>
    </source>
</evidence>
<dbReference type="Proteomes" id="UP000734271">
    <property type="component" value="Unassembled WGS sequence"/>
</dbReference>
<dbReference type="SMART" id="SM00382">
    <property type="entry name" value="AAA"/>
    <property type="match status" value="1"/>
</dbReference>
<reference evidence="5 6" key="1">
    <citation type="submission" date="2021-08" db="EMBL/GenBank/DDBJ databases">
        <title>FDA dAtabase for Regulatory Grade micrObial Sequences (FDA-ARGOS): Supporting development and validation of Infectious Disease Dx tests.</title>
        <authorList>
            <person name="Sproer C."/>
            <person name="Gronow S."/>
            <person name="Severitt S."/>
            <person name="Schroder I."/>
            <person name="Tallon L."/>
            <person name="Sadzewicz L."/>
            <person name="Zhao X."/>
            <person name="Boylan J."/>
            <person name="Ott S."/>
            <person name="Bowen H."/>
            <person name="Vavikolanu K."/>
            <person name="Hazen T."/>
            <person name="Aluvathingal J."/>
            <person name="Nadendla S."/>
            <person name="Lowell S."/>
            <person name="Myers T."/>
            <person name="Yan Y."/>
            <person name="Sichtig H."/>
        </authorList>
    </citation>
    <scope>NUCLEOTIDE SEQUENCE [LARGE SCALE GENOMIC DNA]</scope>
    <source>
        <strain evidence="5 6">FDAARGOS_1460</strain>
    </source>
</reference>
<feature type="domain" description="ABC transporter" evidence="4">
    <location>
        <begin position="3"/>
        <end position="240"/>
    </location>
</feature>
<comment type="caution">
    <text evidence="5">The sequence shown here is derived from an EMBL/GenBank/DDBJ whole genome shotgun (WGS) entry which is preliminary data.</text>
</comment>
<evidence type="ECO:0000256" key="2">
    <source>
        <dbReference type="ARBA" id="ARBA00022741"/>
    </source>
</evidence>
<keyword evidence="2" id="KW-0547">Nucleotide-binding</keyword>
<keyword evidence="3 5" id="KW-0067">ATP-binding</keyword>
<dbReference type="InterPro" id="IPR017871">
    <property type="entry name" value="ABC_transporter-like_CS"/>
</dbReference>
<keyword evidence="6" id="KW-1185">Reference proteome</keyword>
<evidence type="ECO:0000313" key="6">
    <source>
        <dbReference type="Proteomes" id="UP000734271"/>
    </source>
</evidence>
<dbReference type="InterPro" id="IPR027417">
    <property type="entry name" value="P-loop_NTPase"/>
</dbReference>
<name>A0ABS7SWZ6_9FIRM</name>
<dbReference type="PANTHER" id="PTHR42734">
    <property type="entry name" value="METAL TRANSPORT SYSTEM ATP-BINDING PROTEIN TM_0124-RELATED"/>
    <property type="match status" value="1"/>
</dbReference>
<dbReference type="SUPFAM" id="SSF52540">
    <property type="entry name" value="P-loop containing nucleoside triphosphate hydrolases"/>
    <property type="match status" value="1"/>
</dbReference>
<dbReference type="PANTHER" id="PTHR42734:SF19">
    <property type="entry name" value="IRON COMPOUNDS ABC TRANSPORTER, ATP-BINDING PROTEIN"/>
    <property type="match status" value="1"/>
</dbReference>
<dbReference type="EMBL" id="JAIPME010000002">
    <property type="protein sequence ID" value="MBZ2386031.1"/>
    <property type="molecule type" value="Genomic_DNA"/>
</dbReference>
<keyword evidence="1" id="KW-0813">Transport</keyword>